<accession>A0A158CQ54</accession>
<keyword evidence="3" id="KW-1185">Reference proteome</keyword>
<organism evidence="2 3">
    <name type="scientific">Caballeronia fortuita</name>
    <dbReference type="NCBI Taxonomy" id="1777138"/>
    <lineage>
        <taxon>Bacteria</taxon>
        <taxon>Pseudomonadati</taxon>
        <taxon>Pseudomonadota</taxon>
        <taxon>Betaproteobacteria</taxon>
        <taxon>Burkholderiales</taxon>
        <taxon>Burkholderiaceae</taxon>
        <taxon>Caballeronia</taxon>
    </lineage>
</organism>
<reference evidence="2" key="1">
    <citation type="submission" date="2016-01" db="EMBL/GenBank/DDBJ databases">
        <authorList>
            <person name="Peeters C."/>
        </authorList>
    </citation>
    <scope>NUCLEOTIDE SEQUENCE</scope>
    <source>
        <strain evidence="2">LMG 29320</strain>
    </source>
</reference>
<evidence type="ECO:0000313" key="3">
    <source>
        <dbReference type="Proteomes" id="UP000054903"/>
    </source>
</evidence>
<dbReference type="STRING" id="1777138.AWB77_04350"/>
<name>A0A158CQ54_9BURK</name>
<sequence length="101" mass="10816">MIPRVCHFYKVPRWQPGPSFMDALRAPMVLSIVASLVGCAPSGDPGRRAVEQDSQAYRCAGFNPVADETSFPSDVELASRTLQHSPACSEATTGLTSGHKP</sequence>
<feature type="region of interest" description="Disordered" evidence="1">
    <location>
        <begin position="82"/>
        <end position="101"/>
    </location>
</feature>
<proteinExistence type="predicted"/>
<dbReference type="Proteomes" id="UP000054903">
    <property type="component" value="Unassembled WGS sequence"/>
</dbReference>
<evidence type="ECO:0000313" key="2">
    <source>
        <dbReference type="EMBL" id="SAK83986.1"/>
    </source>
</evidence>
<evidence type="ECO:0000256" key="1">
    <source>
        <dbReference type="SAM" id="MobiDB-lite"/>
    </source>
</evidence>
<protein>
    <submittedName>
        <fullName evidence="2">Uncharacterized protein</fullName>
    </submittedName>
</protein>
<dbReference type="EMBL" id="FCNX02000011">
    <property type="protein sequence ID" value="SAK83986.1"/>
    <property type="molecule type" value="Genomic_DNA"/>
</dbReference>
<dbReference type="AlphaFoldDB" id="A0A158CQ54"/>
<gene>
    <name evidence="2" type="ORF">AWB77_04350</name>
</gene>
<comment type="caution">
    <text evidence="2">The sequence shown here is derived from an EMBL/GenBank/DDBJ whole genome shotgun (WGS) entry which is preliminary data.</text>
</comment>